<dbReference type="HOGENOM" id="CLU_1215172_0_0_1"/>
<feature type="region of interest" description="Disordered" evidence="1">
    <location>
        <begin position="72"/>
        <end position="104"/>
    </location>
</feature>
<evidence type="ECO:0000256" key="1">
    <source>
        <dbReference type="SAM" id="MobiDB-lite"/>
    </source>
</evidence>
<reference evidence="2 3" key="1">
    <citation type="journal article" date="2009" name="Nat. Biotechnol.">
        <title>Genome sequence of the recombinant protein production host Pichia pastoris.</title>
        <authorList>
            <person name="De Schutter K."/>
            <person name="Lin Y.C."/>
            <person name="Tiels P."/>
            <person name="Van Hecke A."/>
            <person name="Glinka S."/>
            <person name="Weber-Lehmann J."/>
            <person name="Rouze P."/>
            <person name="Van de Peer Y."/>
            <person name="Callewaert N."/>
        </authorList>
    </citation>
    <scope>NUCLEOTIDE SEQUENCE [LARGE SCALE GENOMIC DNA]</scope>
    <source>
        <strain evidence="3">GS115 / ATCC 20864</strain>
    </source>
</reference>
<dbReference type="EMBL" id="FN392319">
    <property type="protein sequence ID" value="CAY68427.1"/>
    <property type="molecule type" value="Genomic_DNA"/>
</dbReference>
<feature type="compositionally biased region" description="Polar residues" evidence="1">
    <location>
        <begin position="11"/>
        <end position="25"/>
    </location>
</feature>
<dbReference type="Proteomes" id="UP000000314">
    <property type="component" value="Chromosome 1"/>
</dbReference>
<evidence type="ECO:0000313" key="3">
    <source>
        <dbReference type="Proteomes" id="UP000000314"/>
    </source>
</evidence>
<protein>
    <submittedName>
        <fullName evidence="2">Uncharacterized protein</fullName>
    </submittedName>
</protein>
<dbReference type="KEGG" id="ppa:PAS_chr1-4_0690"/>
<dbReference type="AlphaFoldDB" id="C4QYV3"/>
<name>C4QYV3_KOMPG</name>
<evidence type="ECO:0000313" key="2">
    <source>
        <dbReference type="EMBL" id="CAY68427.1"/>
    </source>
</evidence>
<accession>C4QYV3</accession>
<proteinExistence type="predicted"/>
<gene>
    <name evidence="2" type="ordered locus">PAS_chr1-4_0690</name>
</gene>
<dbReference type="GeneID" id="8197702"/>
<organism evidence="2 3">
    <name type="scientific">Komagataella phaffii (strain GS115 / ATCC 20864)</name>
    <name type="common">Yeast</name>
    <name type="synonym">Pichia pastoris</name>
    <dbReference type="NCBI Taxonomy" id="644223"/>
    <lineage>
        <taxon>Eukaryota</taxon>
        <taxon>Fungi</taxon>
        <taxon>Dikarya</taxon>
        <taxon>Ascomycota</taxon>
        <taxon>Saccharomycotina</taxon>
        <taxon>Pichiomycetes</taxon>
        <taxon>Pichiales</taxon>
        <taxon>Pichiaceae</taxon>
        <taxon>Komagataella</taxon>
    </lineage>
</organism>
<dbReference type="OrthoDB" id="10301027at2759"/>
<feature type="compositionally biased region" description="Polar residues" evidence="1">
    <location>
        <begin position="34"/>
        <end position="51"/>
    </location>
</feature>
<feature type="region of interest" description="Disordered" evidence="1">
    <location>
        <begin position="1"/>
        <end position="51"/>
    </location>
</feature>
<keyword evidence="3" id="KW-1185">Reference proteome</keyword>
<dbReference type="RefSeq" id="XP_002490707.1">
    <property type="nucleotide sequence ID" value="XM_002490662.1"/>
</dbReference>
<sequence>MIENVNPGSRLKSTGSSQVCTPNRSSRPHYAMPTLSSLRKSGQPATPQSVEGTLFSGQISCNLDALFNNPLEDSELNKKKPRTTFKGPAKLRPSKRPSSTSSEEDLFEDAARYLFHSTIEKLQNKENADLGKITPHNFRLPILQDYLPSSGSEVSWKQVEDMFDSDLQQVDKAVPIPSKLLEETKEGKSVPLEKYVELVRTYETLRSSFVEKINRDKQLFHRFFSSEC</sequence>
<dbReference type="InParanoid" id="C4QYV3"/>